<dbReference type="PROSITE" id="PS00063">
    <property type="entry name" value="ALDOKETO_REDUCTASE_3"/>
    <property type="match status" value="1"/>
</dbReference>
<dbReference type="Pfam" id="PF00248">
    <property type="entry name" value="Aldo_ket_red"/>
    <property type="match status" value="1"/>
</dbReference>
<name>A0ABN5Z0B3_9MYCO</name>
<reference evidence="5 6" key="1">
    <citation type="journal article" date="2019" name="Emerg. Microbes Infect.">
        <title>Comprehensive subspecies identification of 175 nontuberculous mycobacteria species based on 7547 genomic profiles.</title>
        <authorList>
            <person name="Matsumoto Y."/>
            <person name="Kinjo T."/>
            <person name="Motooka D."/>
            <person name="Nabeya D."/>
            <person name="Jung N."/>
            <person name="Uechi K."/>
            <person name="Horii T."/>
            <person name="Iida T."/>
            <person name="Fujita J."/>
            <person name="Nakamura S."/>
        </authorList>
    </citation>
    <scope>NUCLEOTIDE SEQUENCE [LARGE SCALE GENOMIC DNA]</scope>
    <source>
        <strain evidence="5 6">JCM 15296</strain>
    </source>
</reference>
<evidence type="ECO:0000256" key="3">
    <source>
        <dbReference type="ARBA" id="ARBA00023002"/>
    </source>
</evidence>
<evidence type="ECO:0000256" key="2">
    <source>
        <dbReference type="ARBA" id="ARBA00022857"/>
    </source>
</evidence>
<evidence type="ECO:0000313" key="6">
    <source>
        <dbReference type="Proteomes" id="UP000465609"/>
    </source>
</evidence>
<dbReference type="PROSITE" id="PS00062">
    <property type="entry name" value="ALDOKETO_REDUCTASE_2"/>
    <property type="match status" value="1"/>
</dbReference>
<comment type="similarity">
    <text evidence="1">Belongs to the aldo/keto reductase family.</text>
</comment>
<evidence type="ECO:0000256" key="1">
    <source>
        <dbReference type="ARBA" id="ARBA00007905"/>
    </source>
</evidence>
<sequence>MLMVMADPSGVPNPTLMLNDGTSIPVVGLGVWQTPAEDTERAVTAALHAGYRHIDTAAAYLNETQVGQAIAASDVAREDIFVVTKLWNSEQGYEKTLAAFDASMARLGLDYLDLYLIHWPTPAQNLFVDTFKAFAHLRDQGRIRAIGVSNFEPEHLKLLIDATGIVPAVNQIELHPRLPQAELRETHARYGIATEAWSPLGQGSLLQDPAVTSIAERHGKTPAQALIRWHLQLGNIVIPKSVNPERIASNFNVFDFELSEADIASIATLDNGTRLGPDPRTFNFTG</sequence>
<dbReference type="InterPro" id="IPR020471">
    <property type="entry name" value="AKR"/>
</dbReference>
<organism evidence="5 6">
    <name type="scientific">Mycolicibacterium aubagnense</name>
    <dbReference type="NCBI Taxonomy" id="319707"/>
    <lineage>
        <taxon>Bacteria</taxon>
        <taxon>Bacillati</taxon>
        <taxon>Actinomycetota</taxon>
        <taxon>Actinomycetes</taxon>
        <taxon>Mycobacteriales</taxon>
        <taxon>Mycobacteriaceae</taxon>
        <taxon>Mycolicibacterium</taxon>
    </lineage>
</organism>
<keyword evidence="6" id="KW-1185">Reference proteome</keyword>
<dbReference type="InterPro" id="IPR023210">
    <property type="entry name" value="NADP_OxRdtase_dom"/>
</dbReference>
<dbReference type="Proteomes" id="UP000465609">
    <property type="component" value="Chromosome"/>
</dbReference>
<dbReference type="PROSITE" id="PS00798">
    <property type="entry name" value="ALDOKETO_REDUCTASE_1"/>
    <property type="match status" value="1"/>
</dbReference>
<proteinExistence type="inferred from homology"/>
<accession>A0ABN5Z0B3</accession>
<keyword evidence="2" id="KW-0521">NADP</keyword>
<dbReference type="InterPro" id="IPR036812">
    <property type="entry name" value="NAD(P)_OxRdtase_dom_sf"/>
</dbReference>
<gene>
    <name evidence="5" type="ORF">MAUB_54230</name>
</gene>
<dbReference type="PANTHER" id="PTHR43827">
    <property type="entry name" value="2,5-DIKETO-D-GLUCONIC ACID REDUCTASE"/>
    <property type="match status" value="1"/>
</dbReference>
<dbReference type="Gene3D" id="3.20.20.100">
    <property type="entry name" value="NADP-dependent oxidoreductase domain"/>
    <property type="match status" value="1"/>
</dbReference>
<feature type="domain" description="NADP-dependent oxidoreductase" evidence="4">
    <location>
        <begin position="29"/>
        <end position="269"/>
    </location>
</feature>
<keyword evidence="3" id="KW-0560">Oxidoreductase</keyword>
<dbReference type="PRINTS" id="PR00069">
    <property type="entry name" value="ALDKETRDTASE"/>
</dbReference>
<dbReference type="EMBL" id="AP022577">
    <property type="protein sequence ID" value="BBX87550.1"/>
    <property type="molecule type" value="Genomic_DNA"/>
</dbReference>
<dbReference type="PIRSF" id="PIRSF000097">
    <property type="entry name" value="AKR"/>
    <property type="match status" value="1"/>
</dbReference>
<protein>
    <submittedName>
        <fullName evidence="5">Oxidoreductase</fullName>
    </submittedName>
</protein>
<dbReference type="PANTHER" id="PTHR43827:SF3">
    <property type="entry name" value="NADP-DEPENDENT OXIDOREDUCTASE DOMAIN-CONTAINING PROTEIN"/>
    <property type="match status" value="1"/>
</dbReference>
<dbReference type="InterPro" id="IPR018170">
    <property type="entry name" value="Aldo/ket_reductase_CS"/>
</dbReference>
<dbReference type="SUPFAM" id="SSF51430">
    <property type="entry name" value="NAD(P)-linked oxidoreductase"/>
    <property type="match status" value="1"/>
</dbReference>
<evidence type="ECO:0000259" key="4">
    <source>
        <dbReference type="Pfam" id="PF00248"/>
    </source>
</evidence>
<evidence type="ECO:0000313" key="5">
    <source>
        <dbReference type="EMBL" id="BBX87550.1"/>
    </source>
</evidence>